<evidence type="ECO:0000313" key="4">
    <source>
        <dbReference type="Proteomes" id="UP000070560"/>
    </source>
</evidence>
<keyword evidence="1" id="KW-0812">Transmembrane</keyword>
<proteinExistence type="predicted"/>
<evidence type="ECO:0000313" key="2">
    <source>
        <dbReference type="EMBL" id="AMM41913.1"/>
    </source>
</evidence>
<feature type="transmembrane region" description="Helical" evidence="1">
    <location>
        <begin position="86"/>
        <end position="112"/>
    </location>
</feature>
<dbReference type="OrthoDB" id="5530668at2"/>
<name>A0A7V1I5A7_DESA2</name>
<protein>
    <submittedName>
        <fullName evidence="3">DUF1634 domain-containing protein</fullName>
    </submittedName>
</protein>
<dbReference type="RefSeq" id="WP_066065160.1">
    <property type="nucleotide sequence ID" value="NZ_CP013015.1"/>
</dbReference>
<dbReference type="EMBL" id="DRKW01000347">
    <property type="protein sequence ID" value="HEB74717.1"/>
    <property type="molecule type" value="Genomic_DNA"/>
</dbReference>
<dbReference type="EMBL" id="CP013015">
    <property type="protein sequence ID" value="AMM41913.1"/>
    <property type="molecule type" value="Genomic_DNA"/>
</dbReference>
<accession>A0A7V1I5A7</accession>
<reference evidence="3" key="2">
    <citation type="journal article" date="2020" name="mSystems">
        <title>Genome- and Community-Level Interaction Insights into Carbon Utilization and Element Cycling Functions of Hydrothermarchaeota in Hydrothermal Sediment.</title>
        <authorList>
            <person name="Zhou Z."/>
            <person name="Liu Y."/>
            <person name="Xu W."/>
            <person name="Pan J."/>
            <person name="Luo Z.H."/>
            <person name="Li M."/>
        </authorList>
    </citation>
    <scope>NUCLEOTIDE SEQUENCE [LARGE SCALE GENOMIC DNA]</scope>
    <source>
        <strain evidence="3">HyVt-45</strain>
    </source>
</reference>
<sequence>MEQRPKPPISGVIYGEFAFWFAIIGMVIGTIGAIWYLLGGPHVMDPQVFLSHLLQGDTAEEIWQATTGHPITYGHWYLHKISFSDAFALLGVGICCLAAVVGMWGAFIGMLFSAEEKARRMYTLYLFLILIMAIILTLSAIGVISLHH</sequence>
<evidence type="ECO:0000256" key="1">
    <source>
        <dbReference type="SAM" id="Phobius"/>
    </source>
</evidence>
<gene>
    <name evidence="3" type="ORF">ENJ03_05810</name>
    <name evidence="2" type="ORF">HS1_002127</name>
</gene>
<evidence type="ECO:0000313" key="3">
    <source>
        <dbReference type="EMBL" id="HEB74717.1"/>
    </source>
</evidence>
<dbReference type="Proteomes" id="UP000886268">
    <property type="component" value="Unassembled WGS sequence"/>
</dbReference>
<dbReference type="KEGG" id="daw:HS1_002127"/>
<keyword evidence="4" id="KW-1185">Reference proteome</keyword>
<dbReference type="Proteomes" id="UP000070560">
    <property type="component" value="Chromosome"/>
</dbReference>
<keyword evidence="1" id="KW-0472">Membrane</keyword>
<feature type="transmembrane region" description="Helical" evidence="1">
    <location>
        <begin position="124"/>
        <end position="146"/>
    </location>
</feature>
<reference evidence="2 4" key="1">
    <citation type="submission" date="2015-10" db="EMBL/GenBank/DDBJ databases">
        <title>Candidatus Desulfofervidus auxilii, a hydrogenotrophic sulfate-reducing bacterium involved in the thermophilic anaerobic oxidation of methane.</title>
        <authorList>
            <person name="Krukenberg V."/>
            <person name="Richter M."/>
            <person name="Wegener G."/>
        </authorList>
    </citation>
    <scope>NUCLEOTIDE SEQUENCE [LARGE SCALE GENOMIC DNA]</scope>
    <source>
        <strain evidence="2 4">HS1</strain>
    </source>
</reference>
<dbReference type="AlphaFoldDB" id="A0A7V1I5A7"/>
<organism evidence="3">
    <name type="scientific">Desulfofervidus auxilii</name>
    <dbReference type="NCBI Taxonomy" id="1621989"/>
    <lineage>
        <taxon>Bacteria</taxon>
        <taxon>Pseudomonadati</taxon>
        <taxon>Thermodesulfobacteriota</taxon>
        <taxon>Candidatus Desulfofervidia</taxon>
        <taxon>Candidatus Desulfofervidales</taxon>
        <taxon>Candidatus Desulfofervidaceae</taxon>
        <taxon>Candidatus Desulfofervidus</taxon>
    </lineage>
</organism>
<feature type="transmembrane region" description="Helical" evidence="1">
    <location>
        <begin position="12"/>
        <end position="38"/>
    </location>
</feature>
<keyword evidence="1" id="KW-1133">Transmembrane helix</keyword>